<dbReference type="OrthoDB" id="5963488at2759"/>
<evidence type="ECO:0000256" key="1">
    <source>
        <dbReference type="ARBA" id="ARBA00022737"/>
    </source>
</evidence>
<dbReference type="SUPFAM" id="SSF46966">
    <property type="entry name" value="Spectrin repeat"/>
    <property type="match status" value="17"/>
</dbReference>
<evidence type="ECO:0000313" key="6">
    <source>
        <dbReference type="Proteomes" id="UP001163046"/>
    </source>
</evidence>
<dbReference type="Gene3D" id="1.20.58.60">
    <property type="match status" value="17"/>
</dbReference>
<comment type="caution">
    <text evidence="5">The sequence shown here is derived from an EMBL/GenBank/DDBJ whole genome shotgun (WGS) entry which is preliminary data.</text>
</comment>
<dbReference type="PROSITE" id="PS51460">
    <property type="entry name" value="GAR"/>
    <property type="match status" value="1"/>
</dbReference>
<feature type="coiled-coil region" evidence="2">
    <location>
        <begin position="833"/>
        <end position="970"/>
    </location>
</feature>
<dbReference type="PANTHER" id="PTHR11915">
    <property type="entry name" value="SPECTRIN/FILAMIN RELATED CYTOSKELETAL PROTEIN"/>
    <property type="match status" value="1"/>
</dbReference>
<feature type="coiled-coil region" evidence="2">
    <location>
        <begin position="316"/>
        <end position="343"/>
    </location>
</feature>
<feature type="coiled-coil region" evidence="2">
    <location>
        <begin position="376"/>
        <end position="448"/>
    </location>
</feature>
<dbReference type="InterPro" id="IPR003108">
    <property type="entry name" value="GAR_dom"/>
</dbReference>
<evidence type="ECO:0000259" key="4">
    <source>
        <dbReference type="PROSITE" id="PS51460"/>
    </source>
</evidence>
<feature type="coiled-coil region" evidence="2">
    <location>
        <begin position="42"/>
        <end position="76"/>
    </location>
</feature>
<keyword evidence="6" id="KW-1185">Reference proteome</keyword>
<feature type="coiled-coil region" evidence="2">
    <location>
        <begin position="590"/>
        <end position="668"/>
    </location>
</feature>
<dbReference type="CDD" id="cd00176">
    <property type="entry name" value="SPEC"/>
    <property type="match status" value="10"/>
</dbReference>
<keyword evidence="1" id="KW-0677">Repeat</keyword>
<dbReference type="InterPro" id="IPR002017">
    <property type="entry name" value="Spectrin_repeat"/>
</dbReference>
<keyword evidence="2" id="KW-0175">Coiled coil</keyword>
<evidence type="ECO:0000256" key="2">
    <source>
        <dbReference type="SAM" id="Coils"/>
    </source>
</evidence>
<sequence>MGIDPAVGRYEENLDKAETSGQQAVDAITALDGDPSLVQDELAAVRQKYDTLLDQLKDKQTQLEQAIEQGTQLQDKLDEIQAWTADSVETVEDWEPISTDPVTANKQLEQLQAVKDDLEKHQASLKDSKSLAEELLSSTELQSRLSRAELELKQLSEKIDERENQLQAALAQCGQFETDFDEFLRWLTKTERTVAKLRPISADLATVQEQKDSYQDIHQEIQDKEPTYAALLAAGEQLKETSQLPADRDNLQEKLDNMSQRWTELNTASDDRAAKLEQAVKLTSEYQEQRGHFVPWMEEAERRVDAIRLACDPETLESQKQRVEELQQDVENHSDAHDELDNTAQEITQVCVEEVSSVEDDIQNVDKRWNDLNKNLQTTLADIETLQGQLQEYREAVDSVDEKISAVETEVNVERIPVSDVEEMKKHIQQLEALKERLEELKPGVKSAIEAGDSIQEGNPSADTAAVEAENKKVQDHYDAVQDKLTDEIDKNKKMAADLEEYWEQEGKLEEQFKETGINLEENKPTVMDAGKLKEQLEKAKLLKAGIEDLKPDFDTANKQAQALITTGLGFDSAIVKQMSVTDKQWNDVNDAAANQQAEIEKALQQVEEMQEALQQADKAMSETEEKVKQLPPVGTDVDTINQQLEDIKDLQKEIDGIQEQISSLNDLKHKMAVAYPDADTSDIDQAISELNQRLLAVSQDLGNRQTKLENALLACGKFQDALQSLLDWLAETRELVENQGPIAATDPNVMKAQMQEQKLFTRMIADRAPAVKSLQETGEEVLKSADEDTKARIQEGLENVSRQWEELNDMTDTRKKSLDVTMEASVRFDGLLADANKKLAAVEEKLQAQQLGQKAEPEYIQEEAKKLQELCQEIDSLEAPVQEATQAGEQLMSHCTDEDKNLVRDKTDKLLQRYNKLRDQANDKRKEAEDAAKLSEDFFDAKDQLIAWCDETASKLEAVKEESENVQQERLKDIQQALAAKAPEVSSCKEMGGNLKKYLIEDEKPKVEQALNEVDEKWSSLQAEVDKLAKKLFSSQERVDSFQLEVNELKIWLTETEGTLASMEPVGVEPEKVKQQLGAQAALNADVASHEKPVKSVCENGEALIPVLHDDEQQTVKEDIDNIKTRYQNVKSETSARQASLVEALLLSQQFRDIHKEVITWLDRCEENFRKLDDESVAELQQERIKSIQEGITALKVLIGNLEETGNDLVKLSGPSEGSTSVEEKADRGARNQDWHDASTGRRITEQTGRTAGSVGEKKDEFGNLKPISVKPEKIRHQIEELKGLQSEFDPEKELVEEVRPLVTAVVNANPDSKTSLLMKDKMNKVSSLAADTQTLYDDRLKALELSLDAGDKFWTGLDEIKHILKDVQDHLDSEEPPAADMDVLEEQIHDHQELRTELDAHSEAVNVLCEASPVLVAHCSSSDKQLVQTELAQISKQWADIEKTWNKREAEMEDVKKTATQYHNTHDPLLAKLTDLEQRLAEQPPVGTELDIVKEQLKEQKAFQKELTPIQRDITAVNQKGTMLSEQCRPEDSELITAQLEDMNTRWDDLCIHSSERQQTIEGALLQLGQFQLALEELLVWVKQTNATLDEQLATNVQGDVKFIEVEKAKHKILHNDILAHEPSVESVSRAASSLLMENGDSKLDSGALQMKVTELQEGWQEVLDKAARLDAELTAALRASHDVMDQMKELRTWLNEAREFLYSRRQIGGRPESARNQLAKHKDFLDVLVKRKETYERITEAVQAMIGNSDPTTAASLQRHLDEVKEAWEQVNTKAEEEGSKLDDALKNAEELKRQITDMDSWLAQVHEQIVSLDNVSSILDVLEKQRQEYKVLKDDIDAHREPFKQLKILAYKITDVCLQEDVAYIDVTVIELEARWKELLGLSSGRKKDLDENYRLSQKFFKGAVDLMKMLDEAEQSLKDEEPIGVDPSHLRAQLKKHKEFQSMLGANQTSMDGTIKTGKVLMDKSPDDDSIMIEGKIADLKARWDAICALSVERQQKLEEALLYTGMFQDALQSLLDWLSTVEPSLSTETAVMGDPETVQILIDNHKTFQRELGRRQANYDSVMNAGRTMVDENKVEEPQKLEERLDDLRMRWEAISALASTKQDRLENALILANEFDSSVKTELRILKDFEDTLRGLGPISDDLETIAEQLNEHKTFHEDLMAEEVNFQSTIKKGQVIARFCHPSALQIIQQWIARLKKRWEEVRKWSVQRLTRLEEEQAKMTEEQSMMEELMQWIGKKEEILIEKENEPIPDDDYEQVMRLLEDHKGFQEEMAKKQPTYDRLTKSVKRRGSAVPAAASPVQAQITPEHKQGRRGSSRIPKLASPATSFTRERSRDKLTLITSPGSSFTRSGSATLDKNHPALLHLSKRWQHLWLLSMERLRRLQEKLERIAIRRASAKFDFNEWKNRFNKWLRDSKSRVLDIFRRMDHDRDGFPTERWEMEIVASKFERDGLIDYKEFVNSLKDKKPSTKKPEKPKTDEQQIQSEVERQCRKCACCSQYAFVKVAENKYRVS</sequence>
<dbReference type="GO" id="GO:0008017">
    <property type="term" value="F:microtubule binding"/>
    <property type="evidence" value="ECO:0007669"/>
    <property type="project" value="InterPro"/>
</dbReference>
<dbReference type="Pfam" id="PF00435">
    <property type="entry name" value="Spectrin"/>
    <property type="match status" value="17"/>
</dbReference>
<dbReference type="EMBL" id="MU825873">
    <property type="protein sequence ID" value="KAJ7387763.1"/>
    <property type="molecule type" value="Genomic_DNA"/>
</dbReference>
<organism evidence="5 6">
    <name type="scientific">Desmophyllum pertusum</name>
    <dbReference type="NCBI Taxonomy" id="174260"/>
    <lineage>
        <taxon>Eukaryota</taxon>
        <taxon>Metazoa</taxon>
        <taxon>Cnidaria</taxon>
        <taxon>Anthozoa</taxon>
        <taxon>Hexacorallia</taxon>
        <taxon>Scleractinia</taxon>
        <taxon>Caryophylliina</taxon>
        <taxon>Caryophylliidae</taxon>
        <taxon>Desmophyllum</taxon>
    </lineage>
</organism>
<feature type="coiled-coil region" evidence="2">
    <location>
        <begin position="104"/>
        <end position="172"/>
    </location>
</feature>
<feature type="region of interest" description="Disordered" evidence="3">
    <location>
        <begin position="1211"/>
        <end position="1261"/>
    </location>
</feature>
<evidence type="ECO:0000256" key="3">
    <source>
        <dbReference type="SAM" id="MobiDB-lite"/>
    </source>
</evidence>
<feature type="region of interest" description="Disordered" evidence="3">
    <location>
        <begin position="2471"/>
        <end position="2490"/>
    </location>
</feature>
<accession>A0A9X0D6U7</accession>
<dbReference type="InterPro" id="IPR011992">
    <property type="entry name" value="EF-hand-dom_pair"/>
</dbReference>
<dbReference type="SUPFAM" id="SSF47473">
    <property type="entry name" value="EF-hand"/>
    <property type="match status" value="1"/>
</dbReference>
<reference evidence="5" key="1">
    <citation type="submission" date="2023-01" db="EMBL/GenBank/DDBJ databases">
        <title>Genome assembly of the deep-sea coral Lophelia pertusa.</title>
        <authorList>
            <person name="Herrera S."/>
            <person name="Cordes E."/>
        </authorList>
    </citation>
    <scope>NUCLEOTIDE SEQUENCE</scope>
    <source>
        <strain evidence="5">USNM1676648</strain>
        <tissue evidence="5">Polyp</tissue>
    </source>
</reference>
<gene>
    <name evidence="5" type="ORF">OS493_001106</name>
</gene>
<feature type="domain" description="GAR" evidence="4">
    <location>
        <begin position="2484"/>
        <end position="2519"/>
    </location>
</feature>
<protein>
    <recommendedName>
        <fullName evidence="4">GAR domain-containing protein</fullName>
    </recommendedName>
</protein>
<feature type="compositionally biased region" description="Basic and acidic residues" evidence="3">
    <location>
        <begin position="1223"/>
        <end position="1246"/>
    </location>
</feature>
<dbReference type="FunFam" id="1.20.58.60:FF:000001">
    <property type="entry name" value="Microtubule-actin cross-linking factor 1"/>
    <property type="match status" value="4"/>
</dbReference>
<proteinExistence type="predicted"/>
<dbReference type="SMART" id="SM00150">
    <property type="entry name" value="SPEC"/>
    <property type="match status" value="20"/>
</dbReference>
<feature type="compositionally biased region" description="Low complexity" evidence="3">
    <location>
        <begin position="2298"/>
        <end position="2310"/>
    </location>
</feature>
<feature type="region of interest" description="Disordered" evidence="3">
    <location>
        <begin position="2295"/>
        <end position="2339"/>
    </location>
</feature>
<dbReference type="Proteomes" id="UP001163046">
    <property type="component" value="Unassembled WGS sequence"/>
</dbReference>
<evidence type="ECO:0000313" key="5">
    <source>
        <dbReference type="EMBL" id="KAJ7387763.1"/>
    </source>
</evidence>
<dbReference type="InterPro" id="IPR018159">
    <property type="entry name" value="Spectrin/alpha-actinin"/>
</dbReference>
<name>A0A9X0D6U7_9CNID</name>